<dbReference type="SMART" id="SM00829">
    <property type="entry name" value="PKS_ER"/>
    <property type="match status" value="1"/>
</dbReference>
<dbReference type="PANTHER" id="PTHR43880">
    <property type="entry name" value="ALCOHOL DEHYDROGENASE"/>
    <property type="match status" value="1"/>
</dbReference>
<evidence type="ECO:0000259" key="8">
    <source>
        <dbReference type="SMART" id="SM00829"/>
    </source>
</evidence>
<protein>
    <submittedName>
        <fullName evidence="9">Alcohol dehydrogenase</fullName>
    </submittedName>
</protein>
<organism evidence="9 10">
    <name type="scientific">Micromonospora rhizosphaerae</name>
    <dbReference type="NCBI Taxonomy" id="568872"/>
    <lineage>
        <taxon>Bacteria</taxon>
        <taxon>Bacillati</taxon>
        <taxon>Actinomycetota</taxon>
        <taxon>Actinomycetes</taxon>
        <taxon>Micromonosporales</taxon>
        <taxon>Micromonosporaceae</taxon>
        <taxon>Micromonospora</taxon>
    </lineage>
</organism>
<keyword evidence="6" id="KW-0520">NAD</keyword>
<proteinExistence type="inferred from homology"/>
<dbReference type="SUPFAM" id="SSF51735">
    <property type="entry name" value="NAD(P)-binding Rossmann-fold domains"/>
    <property type="match status" value="1"/>
</dbReference>
<evidence type="ECO:0000256" key="7">
    <source>
        <dbReference type="RuleBase" id="RU361277"/>
    </source>
</evidence>
<dbReference type="RefSeq" id="WP_091345490.1">
    <property type="nucleotide sequence ID" value="NZ_FMHV01000002.1"/>
</dbReference>
<evidence type="ECO:0000256" key="6">
    <source>
        <dbReference type="ARBA" id="ARBA00023027"/>
    </source>
</evidence>
<dbReference type="InterPro" id="IPR020843">
    <property type="entry name" value="ER"/>
</dbReference>
<dbReference type="Pfam" id="PF08240">
    <property type="entry name" value="ADH_N"/>
    <property type="match status" value="1"/>
</dbReference>
<dbReference type="InterPro" id="IPR036291">
    <property type="entry name" value="NAD(P)-bd_dom_sf"/>
</dbReference>
<comment type="similarity">
    <text evidence="2 7">Belongs to the zinc-containing alcohol dehydrogenase family.</text>
</comment>
<dbReference type="InterPro" id="IPR011032">
    <property type="entry name" value="GroES-like_sf"/>
</dbReference>
<dbReference type="PANTHER" id="PTHR43880:SF12">
    <property type="entry name" value="ALCOHOL DEHYDROGENASE CLASS-3"/>
    <property type="match status" value="1"/>
</dbReference>
<dbReference type="FunFam" id="3.40.50.720:FF:000003">
    <property type="entry name" value="S-(hydroxymethyl)glutathione dehydrogenase"/>
    <property type="match status" value="1"/>
</dbReference>
<dbReference type="InterPro" id="IPR013149">
    <property type="entry name" value="ADH-like_C"/>
</dbReference>
<dbReference type="PROSITE" id="PS00059">
    <property type="entry name" value="ADH_ZINC"/>
    <property type="match status" value="1"/>
</dbReference>
<sequence length="382" mass="39331">MKVSAAVLTTTGRSAPYGTSRPLVIEELELDPPGPAEALVRIGAAGLCHSDLSVISGVRPRPTPMVLGHEAAGVVEEVGPGVTTLRPGDHVVFSFVPVCGTCVSCQSGRPALCEQGAAANRAGTLLSGTRPFRRSDGQPVHHHLGVSGFAERTVASAASLVVVPDDVPFETAALFGCALVTGVGAVINTARAEPGCSAVVFGLGGVGLSAVMGARLAGCHPIIAVDTAPAKFEVAKRLGATEVIRAGDHAVEAIRDLTRGGAHYAFEAVGDADVLAAAYAATRPGGTTVSIGLPHPDQRLTLPALGIVAEERRLIGSYMGSAVPRRDVPRYLALYQAGRLPVDELHSRDVRLAELNSAFDALASGDVVRQTLLFEGSTTIRP</sequence>
<accession>A0A1C6T0N6</accession>
<name>A0A1C6T0N6_9ACTN</name>
<dbReference type="Gene3D" id="3.40.50.720">
    <property type="entry name" value="NAD(P)-binding Rossmann-like Domain"/>
    <property type="match status" value="1"/>
</dbReference>
<dbReference type="AlphaFoldDB" id="A0A1C6T0N6"/>
<evidence type="ECO:0000256" key="5">
    <source>
        <dbReference type="ARBA" id="ARBA00023002"/>
    </source>
</evidence>
<dbReference type="OrthoDB" id="334894at2"/>
<keyword evidence="3 7" id="KW-0479">Metal-binding</keyword>
<keyword evidence="5" id="KW-0560">Oxidoreductase</keyword>
<dbReference type="GO" id="GO:0005829">
    <property type="term" value="C:cytosol"/>
    <property type="evidence" value="ECO:0007669"/>
    <property type="project" value="TreeGrafter"/>
</dbReference>
<dbReference type="Proteomes" id="UP000199413">
    <property type="component" value="Unassembled WGS sequence"/>
</dbReference>
<comment type="cofactor">
    <cofactor evidence="1 7">
        <name>Zn(2+)</name>
        <dbReference type="ChEBI" id="CHEBI:29105"/>
    </cofactor>
</comment>
<dbReference type="SUPFAM" id="SSF50129">
    <property type="entry name" value="GroES-like"/>
    <property type="match status" value="2"/>
</dbReference>
<dbReference type="InterPro" id="IPR013154">
    <property type="entry name" value="ADH-like_N"/>
</dbReference>
<evidence type="ECO:0000256" key="4">
    <source>
        <dbReference type="ARBA" id="ARBA00022833"/>
    </source>
</evidence>
<evidence type="ECO:0000313" key="10">
    <source>
        <dbReference type="Proteomes" id="UP000199413"/>
    </source>
</evidence>
<dbReference type="CDD" id="cd08281">
    <property type="entry name" value="liver_ADH_like1"/>
    <property type="match status" value="1"/>
</dbReference>
<evidence type="ECO:0000313" key="9">
    <source>
        <dbReference type="EMBL" id="SCL35281.1"/>
    </source>
</evidence>
<evidence type="ECO:0000256" key="2">
    <source>
        <dbReference type="ARBA" id="ARBA00008072"/>
    </source>
</evidence>
<feature type="domain" description="Enoyl reductase (ER)" evidence="8">
    <location>
        <begin position="18"/>
        <end position="373"/>
    </location>
</feature>
<keyword evidence="4 7" id="KW-0862">Zinc</keyword>
<keyword evidence="10" id="KW-1185">Reference proteome</keyword>
<gene>
    <name evidence="9" type="ORF">GA0070624_5218</name>
</gene>
<evidence type="ECO:0000256" key="3">
    <source>
        <dbReference type="ARBA" id="ARBA00022723"/>
    </source>
</evidence>
<dbReference type="EMBL" id="FMHV01000002">
    <property type="protein sequence ID" value="SCL35281.1"/>
    <property type="molecule type" value="Genomic_DNA"/>
</dbReference>
<dbReference type="Gene3D" id="3.90.180.10">
    <property type="entry name" value="Medium-chain alcohol dehydrogenases, catalytic domain"/>
    <property type="match status" value="1"/>
</dbReference>
<dbReference type="GO" id="GO:0046294">
    <property type="term" value="P:formaldehyde catabolic process"/>
    <property type="evidence" value="ECO:0007669"/>
    <property type="project" value="TreeGrafter"/>
</dbReference>
<dbReference type="GO" id="GO:0008270">
    <property type="term" value="F:zinc ion binding"/>
    <property type="evidence" value="ECO:0007669"/>
    <property type="project" value="InterPro"/>
</dbReference>
<reference evidence="10" key="1">
    <citation type="submission" date="2016-06" db="EMBL/GenBank/DDBJ databases">
        <authorList>
            <person name="Varghese N."/>
            <person name="Submissions Spin"/>
        </authorList>
    </citation>
    <scope>NUCLEOTIDE SEQUENCE [LARGE SCALE GENOMIC DNA]</scope>
    <source>
        <strain evidence="10">DSM 45431</strain>
    </source>
</reference>
<evidence type="ECO:0000256" key="1">
    <source>
        <dbReference type="ARBA" id="ARBA00001947"/>
    </source>
</evidence>
<dbReference type="STRING" id="568872.GA0070624_5218"/>
<dbReference type="Pfam" id="PF00107">
    <property type="entry name" value="ADH_zinc_N"/>
    <property type="match status" value="1"/>
</dbReference>
<dbReference type="GO" id="GO:0051903">
    <property type="term" value="F:S-(hydroxymethyl)glutathione dehydrogenase [NAD(P)+] activity"/>
    <property type="evidence" value="ECO:0007669"/>
    <property type="project" value="TreeGrafter"/>
</dbReference>
<dbReference type="InterPro" id="IPR002328">
    <property type="entry name" value="ADH_Zn_CS"/>
</dbReference>